<name>A0A937LJZ4_9GAMM</name>
<reference evidence="7" key="1">
    <citation type="submission" date="2020-10" db="EMBL/GenBank/DDBJ databases">
        <title>Microbiome of the Black Sea water column analyzed by genome centric metagenomics.</title>
        <authorList>
            <person name="Cabello-Yeves P.J."/>
            <person name="Callieri C."/>
            <person name="Picazo A."/>
            <person name="Mehrshad M."/>
            <person name="Haro-Moreno J.M."/>
            <person name="Roda-Garcia J."/>
            <person name="Dzembekova N."/>
            <person name="Slabakova V."/>
            <person name="Slabakova N."/>
            <person name="Moncheva S."/>
            <person name="Rodriguez-Valera F."/>
        </authorList>
    </citation>
    <scope>NUCLEOTIDE SEQUENCE</scope>
    <source>
        <strain evidence="7">BS307-5m-G50</strain>
    </source>
</reference>
<dbReference type="EMBL" id="JADHQD010000017">
    <property type="protein sequence ID" value="MBL6818439.1"/>
    <property type="molecule type" value="Genomic_DNA"/>
</dbReference>
<feature type="domain" description="PPIase FKBP-type" evidence="6">
    <location>
        <begin position="67"/>
        <end position="152"/>
    </location>
</feature>
<dbReference type="Proteomes" id="UP000711391">
    <property type="component" value="Unassembled WGS sequence"/>
</dbReference>
<dbReference type="PANTHER" id="PTHR10516">
    <property type="entry name" value="PEPTIDYL-PROLYL CIS-TRANS ISOMERASE"/>
    <property type="match status" value="1"/>
</dbReference>
<dbReference type="EC" id="5.2.1.8" evidence="5"/>
<evidence type="ECO:0000256" key="4">
    <source>
        <dbReference type="PROSITE-ProRule" id="PRU00277"/>
    </source>
</evidence>
<evidence type="ECO:0000256" key="2">
    <source>
        <dbReference type="ARBA" id="ARBA00023110"/>
    </source>
</evidence>
<keyword evidence="3 4" id="KW-0413">Isomerase</keyword>
<proteinExistence type="inferred from homology"/>
<comment type="caution">
    <text evidence="7">The sequence shown here is derived from an EMBL/GenBank/DDBJ whole genome shotgun (WGS) entry which is preliminary data.</text>
</comment>
<sequence length="152" mass="16873">MRNKYFLVPILFVLFGCVQDSPNVQQISNMKFFIENQSYDGINIIEPGLQYAVLESGDINSPSPNLSDTITAHFHGTLTDGTVFWSSVESNEPLTVQLSGLIEGCQKAISLMKKGDKWKVFIDPAMAYGDEGRPGIPSNSILIFEIELLEIQ</sequence>
<comment type="catalytic activity">
    <reaction evidence="1 4 5">
        <text>[protein]-peptidylproline (omega=180) = [protein]-peptidylproline (omega=0)</text>
        <dbReference type="Rhea" id="RHEA:16237"/>
        <dbReference type="Rhea" id="RHEA-COMP:10747"/>
        <dbReference type="Rhea" id="RHEA-COMP:10748"/>
        <dbReference type="ChEBI" id="CHEBI:83833"/>
        <dbReference type="ChEBI" id="CHEBI:83834"/>
        <dbReference type="EC" id="5.2.1.8"/>
    </reaction>
</comment>
<evidence type="ECO:0000256" key="1">
    <source>
        <dbReference type="ARBA" id="ARBA00000971"/>
    </source>
</evidence>
<evidence type="ECO:0000256" key="5">
    <source>
        <dbReference type="RuleBase" id="RU003915"/>
    </source>
</evidence>
<dbReference type="PANTHER" id="PTHR10516:SF443">
    <property type="entry name" value="FK506-BINDING PROTEIN 59-RELATED"/>
    <property type="match status" value="1"/>
</dbReference>
<dbReference type="GO" id="GO:0005737">
    <property type="term" value="C:cytoplasm"/>
    <property type="evidence" value="ECO:0007669"/>
    <property type="project" value="TreeGrafter"/>
</dbReference>
<dbReference type="Gene3D" id="3.10.50.40">
    <property type="match status" value="1"/>
</dbReference>
<organism evidence="7 8">
    <name type="scientific">SAR86 cluster bacterium</name>
    <dbReference type="NCBI Taxonomy" id="2030880"/>
    <lineage>
        <taxon>Bacteria</taxon>
        <taxon>Pseudomonadati</taxon>
        <taxon>Pseudomonadota</taxon>
        <taxon>Gammaproteobacteria</taxon>
        <taxon>SAR86 cluster</taxon>
    </lineage>
</organism>
<evidence type="ECO:0000313" key="8">
    <source>
        <dbReference type="Proteomes" id="UP000711391"/>
    </source>
</evidence>
<dbReference type="InterPro" id="IPR001179">
    <property type="entry name" value="PPIase_FKBP_dom"/>
</dbReference>
<comment type="similarity">
    <text evidence="5">Belongs to the FKBP-type PPIase family.</text>
</comment>
<dbReference type="InterPro" id="IPR050689">
    <property type="entry name" value="FKBP-type_PPIase"/>
</dbReference>
<dbReference type="GO" id="GO:0003755">
    <property type="term" value="F:peptidyl-prolyl cis-trans isomerase activity"/>
    <property type="evidence" value="ECO:0007669"/>
    <property type="project" value="UniProtKB-UniRule"/>
</dbReference>
<dbReference type="AlphaFoldDB" id="A0A937LJZ4"/>
<keyword evidence="2 4" id="KW-0697">Rotamase</keyword>
<dbReference type="Pfam" id="PF00254">
    <property type="entry name" value="FKBP_C"/>
    <property type="match status" value="1"/>
</dbReference>
<dbReference type="PROSITE" id="PS50059">
    <property type="entry name" value="FKBP_PPIASE"/>
    <property type="match status" value="1"/>
</dbReference>
<evidence type="ECO:0000313" key="7">
    <source>
        <dbReference type="EMBL" id="MBL6818439.1"/>
    </source>
</evidence>
<protein>
    <recommendedName>
        <fullName evidence="5">Peptidyl-prolyl cis-trans isomerase</fullName>
        <ecNumber evidence="5">5.2.1.8</ecNumber>
    </recommendedName>
</protein>
<gene>
    <name evidence="7" type="ORF">ISQ64_03430</name>
</gene>
<evidence type="ECO:0000259" key="6">
    <source>
        <dbReference type="PROSITE" id="PS50059"/>
    </source>
</evidence>
<accession>A0A937LJZ4</accession>
<dbReference type="InterPro" id="IPR046357">
    <property type="entry name" value="PPIase_dom_sf"/>
</dbReference>
<dbReference type="PROSITE" id="PS51257">
    <property type="entry name" value="PROKAR_LIPOPROTEIN"/>
    <property type="match status" value="1"/>
</dbReference>
<dbReference type="SUPFAM" id="SSF54534">
    <property type="entry name" value="FKBP-like"/>
    <property type="match status" value="1"/>
</dbReference>
<evidence type="ECO:0000256" key="3">
    <source>
        <dbReference type="ARBA" id="ARBA00023235"/>
    </source>
</evidence>